<dbReference type="Pfam" id="PF13177">
    <property type="entry name" value="DNA_pol3_delta2"/>
    <property type="match status" value="1"/>
</dbReference>
<proteinExistence type="predicted"/>
<dbReference type="EMBL" id="CP007547">
    <property type="protein sequence ID" value="AIL45721.1"/>
    <property type="molecule type" value="Genomic_DNA"/>
</dbReference>
<evidence type="ECO:0000313" key="2">
    <source>
        <dbReference type="Proteomes" id="UP000028933"/>
    </source>
</evidence>
<name>A0A077EDT3_9FLAO</name>
<reference evidence="1 2" key="1">
    <citation type="journal article" date="2013" name="Lancet">
        <title>First case of E anophelis outbreak in an intensive-care unit.</title>
        <authorList>
            <person name="Teo J."/>
            <person name="Tan S.Y."/>
            <person name="Tay M."/>
            <person name="Ding Y."/>
            <person name="Kjelleberg S."/>
            <person name="Givskov M."/>
            <person name="Lin R.T."/>
            <person name="Yang L."/>
        </authorList>
    </citation>
    <scope>NUCLEOTIDE SEQUENCE [LARGE SCALE GENOMIC DNA]</scope>
    <source>
        <strain evidence="1 2">NUHP1</strain>
    </source>
</reference>
<dbReference type="GO" id="GO:0006261">
    <property type="term" value="P:DNA-templated DNA replication"/>
    <property type="evidence" value="ECO:0007669"/>
    <property type="project" value="TreeGrafter"/>
</dbReference>
<protein>
    <submittedName>
        <fullName evidence="1">DNA polymerase III delta prime subunit</fullName>
    </submittedName>
</protein>
<organism evidence="1 2">
    <name type="scientific">Elizabethkingia anophelis NUHP1</name>
    <dbReference type="NCBI Taxonomy" id="1338011"/>
    <lineage>
        <taxon>Bacteria</taxon>
        <taxon>Pseudomonadati</taxon>
        <taxon>Bacteroidota</taxon>
        <taxon>Flavobacteriia</taxon>
        <taxon>Flavobacteriales</taxon>
        <taxon>Weeksellaceae</taxon>
        <taxon>Elizabethkingia</taxon>
    </lineage>
</organism>
<dbReference type="PANTHER" id="PTHR11669">
    <property type="entry name" value="REPLICATION FACTOR C / DNA POLYMERASE III GAMMA-TAU SUBUNIT"/>
    <property type="match status" value="1"/>
</dbReference>
<dbReference type="eggNOG" id="COG0470">
    <property type="taxonomic scope" value="Bacteria"/>
</dbReference>
<dbReference type="AlphaFoldDB" id="A0A077EDT3"/>
<dbReference type="HOGENOM" id="CLU_006229_4_2_10"/>
<evidence type="ECO:0000313" key="1">
    <source>
        <dbReference type="EMBL" id="AIL45721.1"/>
    </source>
</evidence>
<sequence>MHWNEIVGQNAIKKMLQDSVTEGRISHAQLFVGKEGYGGLPLVLAYVKEILARENPSAGPKVENLNHIDLHFSFPSYTEGGKALSKNFLQEWRNMILENPYSSDDDWIMRLDSEKKQMIISVHEVEEIIDKFKLKSFEGGYKVLVMTKIEKMNDQAANKFLKFLEEPPEKTIILLLAESIDFVLPTILSRCQLVNIPKLPPGDLENALTEQFNISADNARALAFQAQGDWNLVMKLMSDNAANDEFEALFIQWVRNAFQAKTKPGVIKDLILWAREISSWSREKQKKFLDYCAEIFRLALLHNYAADDLVYKSLNKNGFKWEGFSRFIHGANIESILEELSEANLHLHRNGNAKIVWTDMGIKLTRYIHRSAN</sequence>
<dbReference type="STRING" id="1338011.BD94_1946"/>
<dbReference type="Proteomes" id="UP000028933">
    <property type="component" value="Chromosome"/>
</dbReference>
<dbReference type="RefSeq" id="WP_024564402.1">
    <property type="nucleotide sequence ID" value="NZ_CP007547.1"/>
</dbReference>
<dbReference type="InterPro" id="IPR027417">
    <property type="entry name" value="P-loop_NTPase"/>
</dbReference>
<gene>
    <name evidence="1" type="ORF">BD94_1946</name>
</gene>
<dbReference type="InterPro" id="IPR050238">
    <property type="entry name" value="DNA_Rep/Repair_Clamp_Loader"/>
</dbReference>
<dbReference type="KEGG" id="eao:BD94_1946"/>
<dbReference type="SUPFAM" id="SSF52540">
    <property type="entry name" value="P-loop containing nucleoside triphosphate hydrolases"/>
    <property type="match status" value="1"/>
</dbReference>
<accession>A0A077EDT3</accession>
<dbReference type="Gene3D" id="3.40.50.300">
    <property type="entry name" value="P-loop containing nucleotide triphosphate hydrolases"/>
    <property type="match status" value="1"/>
</dbReference>
<dbReference type="PANTHER" id="PTHR11669:SF8">
    <property type="entry name" value="DNA POLYMERASE III SUBUNIT DELTA"/>
    <property type="match status" value="1"/>
</dbReference>